<feature type="transmembrane region" description="Helical" evidence="9">
    <location>
        <begin position="20"/>
        <end position="38"/>
    </location>
</feature>
<keyword evidence="6 9" id="KW-0472">Membrane</keyword>
<dbReference type="GO" id="GO:0071555">
    <property type="term" value="P:cell wall organization"/>
    <property type="evidence" value="ECO:0007669"/>
    <property type="project" value="UniProtKB-KW"/>
</dbReference>
<dbReference type="Gene3D" id="3.90.550.10">
    <property type="entry name" value="Spore Coat Polysaccharide Biosynthesis Protein SpsA, Chain A"/>
    <property type="match status" value="1"/>
</dbReference>
<keyword evidence="3" id="KW-0808">Transferase</keyword>
<organism evidence="10">
    <name type="scientific">Sesamum latifolium</name>
    <dbReference type="NCBI Taxonomy" id="2727402"/>
    <lineage>
        <taxon>Eukaryota</taxon>
        <taxon>Viridiplantae</taxon>
        <taxon>Streptophyta</taxon>
        <taxon>Embryophyta</taxon>
        <taxon>Tracheophyta</taxon>
        <taxon>Spermatophyta</taxon>
        <taxon>Magnoliopsida</taxon>
        <taxon>eudicotyledons</taxon>
        <taxon>Gunneridae</taxon>
        <taxon>Pentapetalae</taxon>
        <taxon>asterids</taxon>
        <taxon>lamiids</taxon>
        <taxon>Lamiales</taxon>
        <taxon>Pedaliaceae</taxon>
        <taxon>Sesamum</taxon>
    </lineage>
</organism>
<evidence type="ECO:0000256" key="2">
    <source>
        <dbReference type="ARBA" id="ARBA00022676"/>
    </source>
</evidence>
<dbReference type="GO" id="GO:0016020">
    <property type="term" value="C:membrane"/>
    <property type="evidence" value="ECO:0007669"/>
    <property type="project" value="InterPro"/>
</dbReference>
<feature type="binding site" evidence="8">
    <location>
        <position position="111"/>
    </location>
    <ligand>
        <name>UDP-alpha-D-glucose</name>
        <dbReference type="ChEBI" id="CHEBI:58885"/>
    </ligand>
</feature>
<evidence type="ECO:0000256" key="5">
    <source>
        <dbReference type="ARBA" id="ARBA00022989"/>
    </source>
</evidence>
<evidence type="ECO:0000256" key="4">
    <source>
        <dbReference type="ARBA" id="ARBA00022692"/>
    </source>
</evidence>
<dbReference type="GO" id="GO:0016760">
    <property type="term" value="F:cellulose synthase (UDP-forming) activity"/>
    <property type="evidence" value="ECO:0007669"/>
    <property type="project" value="InterPro"/>
</dbReference>
<keyword evidence="5 9" id="KW-1133">Transmembrane helix</keyword>
<evidence type="ECO:0000256" key="3">
    <source>
        <dbReference type="ARBA" id="ARBA00022679"/>
    </source>
</evidence>
<evidence type="ECO:0000313" key="10">
    <source>
        <dbReference type="EMBL" id="KAL0457053.1"/>
    </source>
</evidence>
<evidence type="ECO:0000256" key="6">
    <source>
        <dbReference type="ARBA" id="ARBA00023136"/>
    </source>
</evidence>
<comment type="caution">
    <text evidence="10">The sequence shown here is derived from an EMBL/GenBank/DDBJ whole genome shotgun (WGS) entry which is preliminary data.</text>
</comment>
<comment type="subcellular location">
    <subcellularLocation>
        <location evidence="1">Endomembrane system</location>
        <topology evidence="1">Multi-pass membrane protein</topology>
    </subcellularLocation>
</comment>
<evidence type="ECO:0000256" key="1">
    <source>
        <dbReference type="ARBA" id="ARBA00004127"/>
    </source>
</evidence>
<evidence type="ECO:0000256" key="8">
    <source>
        <dbReference type="PIRSR" id="PIRSR605150-2"/>
    </source>
</evidence>
<gene>
    <name evidence="10" type="ORF">Slati_1044500</name>
</gene>
<feature type="binding site" evidence="8">
    <location>
        <position position="112"/>
    </location>
    <ligand>
        <name>UDP-alpha-D-glucose</name>
        <dbReference type="ChEBI" id="CHEBI:58885"/>
    </ligand>
</feature>
<protein>
    <submittedName>
        <fullName evidence="10">Cellulose synthase-like protein B4</fullName>
    </submittedName>
</protein>
<reference evidence="10" key="1">
    <citation type="submission" date="2020-06" db="EMBL/GenBank/DDBJ databases">
        <authorList>
            <person name="Li T."/>
            <person name="Hu X."/>
            <person name="Zhang T."/>
            <person name="Song X."/>
            <person name="Zhang H."/>
            <person name="Dai N."/>
            <person name="Sheng W."/>
            <person name="Hou X."/>
            <person name="Wei L."/>
        </authorList>
    </citation>
    <scope>NUCLEOTIDE SEQUENCE</scope>
    <source>
        <strain evidence="10">KEN1</strain>
        <tissue evidence="10">Leaf</tissue>
    </source>
</reference>
<accession>A0AAW2XT22</accession>
<feature type="transmembrane region" description="Helical" evidence="9">
    <location>
        <begin position="54"/>
        <end position="74"/>
    </location>
</feature>
<dbReference type="GO" id="GO:0012505">
    <property type="term" value="C:endomembrane system"/>
    <property type="evidence" value="ECO:0007669"/>
    <property type="project" value="UniProtKB-SubCell"/>
</dbReference>
<keyword evidence="4 9" id="KW-0812">Transmembrane</keyword>
<keyword evidence="7" id="KW-0961">Cell wall biogenesis/degradation</keyword>
<proteinExistence type="predicted"/>
<name>A0AAW2XT22_9LAMI</name>
<dbReference type="GO" id="GO:0030244">
    <property type="term" value="P:cellulose biosynthetic process"/>
    <property type="evidence" value="ECO:0007669"/>
    <property type="project" value="InterPro"/>
</dbReference>
<dbReference type="Pfam" id="PF03552">
    <property type="entry name" value="Cellulose_synt"/>
    <property type="match status" value="1"/>
</dbReference>
<reference evidence="10" key="2">
    <citation type="journal article" date="2024" name="Plant">
        <title>Genomic evolution and insights into agronomic trait innovations of Sesamum species.</title>
        <authorList>
            <person name="Miao H."/>
            <person name="Wang L."/>
            <person name="Qu L."/>
            <person name="Liu H."/>
            <person name="Sun Y."/>
            <person name="Le M."/>
            <person name="Wang Q."/>
            <person name="Wei S."/>
            <person name="Zheng Y."/>
            <person name="Lin W."/>
            <person name="Duan Y."/>
            <person name="Cao H."/>
            <person name="Xiong S."/>
            <person name="Wang X."/>
            <person name="Wei L."/>
            <person name="Li C."/>
            <person name="Ma Q."/>
            <person name="Ju M."/>
            <person name="Zhao R."/>
            <person name="Li G."/>
            <person name="Mu C."/>
            <person name="Tian Q."/>
            <person name="Mei H."/>
            <person name="Zhang T."/>
            <person name="Gao T."/>
            <person name="Zhang H."/>
        </authorList>
    </citation>
    <scope>NUCLEOTIDE SEQUENCE</scope>
    <source>
        <strain evidence="10">KEN1</strain>
    </source>
</reference>
<sequence>MDGPSPPLNARRVLTKDLILNRLYMLVNGIAILALFYYRATTLLRIIETRETPLVPYLVVIFAEIMFTFFWVLYQAYRWKPVKLEVYPERLPGDEKLPPVDVFICTADPSKEPSLGVMNTVVSALALDYPPDKLAVYLQDDGGSYVTLNAIREAWKFARFWVPFRRKYELKIACPAAYFSSKESAHEKFIGSSEFAAEKKIIEKKYAEFQEALEKNSVNASASVSRDHSPVIEVMTDENGDSNLKDMPLLVYVAREKRPGHPHHFKGGALNTLKSNIGLDGLRGPNIYGCNFVMTREAIYGTGKIEKEVDLNKLKKSFGSSNEFIKSLYKSYKPQLPEDRKPSAELQKELQLLASCTYDNGTDWGEEASTYC</sequence>
<dbReference type="EMBL" id="JACGWN010000003">
    <property type="protein sequence ID" value="KAL0457053.1"/>
    <property type="molecule type" value="Genomic_DNA"/>
</dbReference>
<dbReference type="InterPro" id="IPR029044">
    <property type="entry name" value="Nucleotide-diphossugar_trans"/>
</dbReference>
<feature type="binding site" evidence="8">
    <location>
        <position position="141"/>
    </location>
    <ligand>
        <name>UDP-alpha-D-glucose</name>
        <dbReference type="ChEBI" id="CHEBI:58885"/>
    </ligand>
</feature>
<evidence type="ECO:0000256" key="7">
    <source>
        <dbReference type="ARBA" id="ARBA00023316"/>
    </source>
</evidence>
<dbReference type="PANTHER" id="PTHR13301">
    <property type="entry name" value="X-BOX TRANSCRIPTION FACTOR-RELATED"/>
    <property type="match status" value="1"/>
</dbReference>
<dbReference type="AlphaFoldDB" id="A0AAW2XT22"/>
<dbReference type="InterPro" id="IPR005150">
    <property type="entry name" value="Cellulose_synth"/>
</dbReference>
<evidence type="ECO:0000256" key="9">
    <source>
        <dbReference type="SAM" id="Phobius"/>
    </source>
</evidence>
<keyword evidence="2" id="KW-0328">Glycosyltransferase</keyword>